<protein>
    <recommendedName>
        <fullName evidence="4">HutD family protein</fullName>
    </recommendedName>
</protein>
<accession>A0ABY6B048</accession>
<gene>
    <name evidence="2" type="ORF">N4261_25775</name>
</gene>
<organism evidence="2 3">
    <name type="scientific">Roseateles amylovorans</name>
    <dbReference type="NCBI Taxonomy" id="2978473"/>
    <lineage>
        <taxon>Bacteria</taxon>
        <taxon>Pseudomonadati</taxon>
        <taxon>Pseudomonadota</taxon>
        <taxon>Betaproteobacteria</taxon>
        <taxon>Burkholderiales</taxon>
        <taxon>Sphaerotilaceae</taxon>
        <taxon>Roseateles</taxon>
    </lineage>
</organism>
<evidence type="ECO:0000313" key="3">
    <source>
        <dbReference type="Proteomes" id="UP001064933"/>
    </source>
</evidence>
<proteinExistence type="predicted"/>
<evidence type="ECO:0000256" key="1">
    <source>
        <dbReference type="SAM" id="MobiDB-lite"/>
    </source>
</evidence>
<dbReference type="Gene3D" id="2.70.98.10">
    <property type="match status" value="1"/>
</dbReference>
<dbReference type="RefSeq" id="WP_261758104.1">
    <property type="nucleotide sequence ID" value="NZ_CP104562.2"/>
</dbReference>
<dbReference type="EMBL" id="CP104562">
    <property type="protein sequence ID" value="UXH78317.1"/>
    <property type="molecule type" value="Genomic_DNA"/>
</dbReference>
<keyword evidence="3" id="KW-1185">Reference proteome</keyword>
<feature type="region of interest" description="Disordered" evidence="1">
    <location>
        <begin position="251"/>
        <end position="299"/>
    </location>
</feature>
<sequence length="299" mass="31906">MTQAMDVEIRSNDWRAVVSPARGGQLCSLSSQENGRRRNWIKTLESGEHGHFGGGHVTVEAPGQGPMPHPEGPPIGWPDIGPCPSLVPWQLARSTPERVELLYRHCSRSPGESAYQLGQSLTLAPQRLSMTVSMCNLGPYPLIRRLGWQLRLPDEFSFQISLDPEEPTLRRPSRGHLTQCVGWPGRALLSTLDGRCLELNAEGGIHTVTALRHLGRPGVTLRLMTADIPTLTPLERGEEWRLALSLTLTAPAGTTAPTGRSSSIASTTPTSSATSATSAASVGSVESAAPATSPSSSSA</sequence>
<dbReference type="InterPro" id="IPR014718">
    <property type="entry name" value="GH-type_carb-bd"/>
</dbReference>
<evidence type="ECO:0000313" key="2">
    <source>
        <dbReference type="EMBL" id="UXH78317.1"/>
    </source>
</evidence>
<dbReference type="Proteomes" id="UP001064933">
    <property type="component" value="Chromosome"/>
</dbReference>
<reference evidence="2" key="1">
    <citation type="submission" date="2022-10" db="EMBL/GenBank/DDBJ databases">
        <title>Characterization and whole genome sequencing of a new Roseateles species, isolated from fresh water.</title>
        <authorList>
            <person name="Guliayeva D.Y."/>
            <person name="Akhremchuk A.E."/>
            <person name="Sikolenko M.A."/>
            <person name="Valentovich L.N."/>
            <person name="Sidarenka A.V."/>
        </authorList>
    </citation>
    <scope>NUCLEOTIDE SEQUENCE</scope>
    <source>
        <strain evidence="2">BIM B-1768</strain>
    </source>
</reference>
<evidence type="ECO:0008006" key="4">
    <source>
        <dbReference type="Google" id="ProtNLM"/>
    </source>
</evidence>
<name>A0ABY6B048_9BURK</name>